<dbReference type="InterPro" id="IPR013083">
    <property type="entry name" value="Znf_RING/FYVE/PHD"/>
</dbReference>
<keyword evidence="9" id="KW-0862">Zinc</keyword>
<dbReference type="AlphaFoldDB" id="A0A8H3I3S6"/>
<evidence type="ECO:0000256" key="12">
    <source>
        <dbReference type="ARBA" id="ARBA00023136"/>
    </source>
</evidence>
<dbReference type="InterPro" id="IPR006845">
    <property type="entry name" value="Pex_N"/>
</dbReference>
<dbReference type="PANTHER" id="PTHR12888">
    <property type="entry name" value="PEROXISOME ASSEMBLY PROTEIN 12 PEROXIN-12"/>
    <property type="match status" value="1"/>
</dbReference>
<dbReference type="Gene3D" id="3.30.40.10">
    <property type="entry name" value="Zinc/RING finger domain, C3HC4 (zinc finger)"/>
    <property type="match status" value="1"/>
</dbReference>
<dbReference type="Pfam" id="PF13923">
    <property type="entry name" value="zf-C3HC4_2"/>
    <property type="match status" value="1"/>
</dbReference>
<dbReference type="GO" id="GO:1990429">
    <property type="term" value="C:peroxisomal importomer complex"/>
    <property type="evidence" value="ECO:0007669"/>
    <property type="project" value="TreeGrafter"/>
</dbReference>
<comment type="pathway">
    <text evidence="2">Protein modification; protein ubiquitination.</text>
</comment>
<evidence type="ECO:0000256" key="8">
    <source>
        <dbReference type="ARBA" id="ARBA00022771"/>
    </source>
</evidence>
<keyword evidence="6" id="KW-0812">Transmembrane</keyword>
<name>A0A8H3I3S6_9AGAM</name>
<evidence type="ECO:0000256" key="5">
    <source>
        <dbReference type="ARBA" id="ARBA00022448"/>
    </source>
</evidence>
<evidence type="ECO:0000256" key="10">
    <source>
        <dbReference type="ARBA" id="ARBA00022927"/>
    </source>
</evidence>
<dbReference type="EMBL" id="CAJNJQ010006509">
    <property type="protein sequence ID" value="CAE7230023.1"/>
    <property type="molecule type" value="Genomic_DNA"/>
</dbReference>
<dbReference type="InterPro" id="IPR017375">
    <property type="entry name" value="PEX12"/>
</dbReference>
<keyword evidence="5" id="KW-0813">Transport</keyword>
<dbReference type="Pfam" id="PF03105">
    <property type="entry name" value="SPX"/>
    <property type="match status" value="1"/>
</dbReference>
<dbReference type="GO" id="GO:0016562">
    <property type="term" value="P:protein import into peroxisome matrix, receptor recycling"/>
    <property type="evidence" value="ECO:0007669"/>
    <property type="project" value="UniProtKB-ARBA"/>
</dbReference>
<evidence type="ECO:0000256" key="3">
    <source>
        <dbReference type="ARBA" id="ARBA00008704"/>
    </source>
</evidence>
<evidence type="ECO:0000256" key="14">
    <source>
        <dbReference type="ARBA" id="ARBA00029692"/>
    </source>
</evidence>
<evidence type="ECO:0000256" key="7">
    <source>
        <dbReference type="ARBA" id="ARBA00022723"/>
    </source>
</evidence>
<gene>
    <name evidence="17" type="ORF">RDB_LOCUS184073</name>
</gene>
<evidence type="ECO:0000256" key="4">
    <source>
        <dbReference type="ARBA" id="ARBA00018980"/>
    </source>
</evidence>
<organism evidence="17 18">
    <name type="scientific">Rhizoctonia solani</name>
    <dbReference type="NCBI Taxonomy" id="456999"/>
    <lineage>
        <taxon>Eukaryota</taxon>
        <taxon>Fungi</taxon>
        <taxon>Dikarya</taxon>
        <taxon>Basidiomycota</taxon>
        <taxon>Agaricomycotina</taxon>
        <taxon>Agaricomycetes</taxon>
        <taxon>Cantharellales</taxon>
        <taxon>Ceratobasidiaceae</taxon>
        <taxon>Rhizoctonia</taxon>
    </lineage>
</organism>
<evidence type="ECO:0000313" key="17">
    <source>
        <dbReference type="EMBL" id="CAE7230023.1"/>
    </source>
</evidence>
<comment type="caution">
    <text evidence="17">The sequence shown here is derived from an EMBL/GenBank/DDBJ whole genome shotgun (WGS) entry which is preliminary data.</text>
</comment>
<dbReference type="Proteomes" id="UP000663827">
    <property type="component" value="Unassembled WGS sequence"/>
</dbReference>
<feature type="domain" description="RING-type" evidence="16">
    <location>
        <begin position="315"/>
        <end position="352"/>
    </location>
</feature>
<keyword evidence="8" id="KW-0863">Zinc-finger</keyword>
<evidence type="ECO:0000259" key="16">
    <source>
        <dbReference type="SMART" id="SM00184"/>
    </source>
</evidence>
<dbReference type="Pfam" id="PF04757">
    <property type="entry name" value="Pex2_Pex12"/>
    <property type="match status" value="1"/>
</dbReference>
<dbReference type="GO" id="GO:0006513">
    <property type="term" value="P:protein monoubiquitination"/>
    <property type="evidence" value="ECO:0007669"/>
    <property type="project" value="TreeGrafter"/>
</dbReference>
<dbReference type="InterPro" id="IPR001841">
    <property type="entry name" value="Znf_RING"/>
</dbReference>
<comment type="subunit">
    <text evidence="15">Component of the PEX2-PEX10-PEX12 retrotranslocation channel, composed of PEX2, PEX10 and PEX12.</text>
</comment>
<dbReference type="GO" id="GO:0008270">
    <property type="term" value="F:zinc ion binding"/>
    <property type="evidence" value="ECO:0007669"/>
    <property type="project" value="UniProtKB-KW"/>
</dbReference>
<keyword evidence="7" id="KW-0479">Metal-binding</keyword>
<dbReference type="SUPFAM" id="SSF57850">
    <property type="entry name" value="RING/U-box"/>
    <property type="match status" value="1"/>
</dbReference>
<evidence type="ECO:0000256" key="15">
    <source>
        <dbReference type="ARBA" id="ARBA00034505"/>
    </source>
</evidence>
<evidence type="ECO:0000256" key="2">
    <source>
        <dbReference type="ARBA" id="ARBA00004906"/>
    </source>
</evidence>
<accession>A0A8H3I3S6</accession>
<comment type="subcellular location">
    <subcellularLocation>
        <location evidence="1">Peroxisome membrane</location>
        <topology evidence="1">Multi-pass membrane protein</topology>
    </subcellularLocation>
</comment>
<evidence type="ECO:0000313" key="18">
    <source>
        <dbReference type="Proteomes" id="UP000663827"/>
    </source>
</evidence>
<keyword evidence="12" id="KW-0472">Membrane</keyword>
<dbReference type="GO" id="GO:0004842">
    <property type="term" value="F:ubiquitin-protein transferase activity"/>
    <property type="evidence" value="ECO:0007669"/>
    <property type="project" value="TreeGrafter"/>
</dbReference>
<sequence length="493" mass="56248">MEFLGDITGLDPSRPSLLELIAQEQLRDTLQPAIKYILAVFAQQYPRYLIRLVNRFEESYSLLMLIVERHYLKVHGASFAENFYGLKRRRTPAVETVRVNAALNEISPHEKLQPRDINRSLFFLVGIPYLRAKAHQYYEDFGGGIDPTLIESVPRSSPHQQTLVDKIKNAYKSIYPWMNLSMELWQLAHSLGYLFDKTPFYRPWLAWMGIDIRRLGSADYVLNQKGADKDAIRPTGVLPLIRYYLFHSRQQLLDSLKLLLPISIFFLKFLEWWYSPSSPARALSAPRSGPAIPPPAKLSPHPRGLSIDELPYGSCPLCHEQLQNATALPTGYAFCYRCIYNYVEENGRCPVTLIALPGFRVGLSFTCSRTTMKFGKQIQSQQIPGWGAYYLDYKALKKIISSLASSQIPSYDAVRPTDLLNFANRPVQIENTVPPESTSELSEDFSTTTLSLYPAQEHDPPGAGTIFHAHKAAFFFKLERELEKARTNYYNCT</sequence>
<dbReference type="CDD" id="cd16451">
    <property type="entry name" value="mRING_PEX12"/>
    <property type="match status" value="1"/>
</dbReference>
<evidence type="ECO:0000256" key="6">
    <source>
        <dbReference type="ARBA" id="ARBA00022692"/>
    </source>
</evidence>
<comment type="similarity">
    <text evidence="3">Belongs to the pex2/pex10/pex12 family.</text>
</comment>
<dbReference type="SMART" id="SM00184">
    <property type="entry name" value="RING"/>
    <property type="match status" value="1"/>
</dbReference>
<keyword evidence="10" id="KW-0653">Protein transport</keyword>
<dbReference type="InterPro" id="IPR004331">
    <property type="entry name" value="SPX_dom"/>
</dbReference>
<proteinExistence type="inferred from homology"/>
<keyword evidence="11" id="KW-1133">Transmembrane helix</keyword>
<evidence type="ECO:0000256" key="9">
    <source>
        <dbReference type="ARBA" id="ARBA00022833"/>
    </source>
</evidence>
<dbReference type="GO" id="GO:0005778">
    <property type="term" value="C:peroxisomal membrane"/>
    <property type="evidence" value="ECO:0007669"/>
    <property type="project" value="UniProtKB-SubCell"/>
</dbReference>
<dbReference type="PANTHER" id="PTHR12888:SF0">
    <property type="entry name" value="PEROXISOME ASSEMBLY PROTEIN 12"/>
    <property type="match status" value="1"/>
</dbReference>
<keyword evidence="13" id="KW-0576">Peroxisome</keyword>
<evidence type="ECO:0000256" key="11">
    <source>
        <dbReference type="ARBA" id="ARBA00022989"/>
    </source>
</evidence>
<protein>
    <recommendedName>
        <fullName evidence="4">Peroxisome assembly protein 12</fullName>
    </recommendedName>
    <alternativeName>
        <fullName evidence="14">Peroxin-12</fullName>
    </alternativeName>
</protein>
<evidence type="ECO:0000256" key="1">
    <source>
        <dbReference type="ARBA" id="ARBA00004585"/>
    </source>
</evidence>
<evidence type="ECO:0000256" key="13">
    <source>
        <dbReference type="ARBA" id="ARBA00023140"/>
    </source>
</evidence>
<reference evidence="17" key="1">
    <citation type="submission" date="2021-01" db="EMBL/GenBank/DDBJ databases">
        <authorList>
            <person name="Kaushik A."/>
        </authorList>
    </citation>
    <scope>NUCLEOTIDE SEQUENCE</scope>
    <source>
        <strain evidence="17">AG5</strain>
    </source>
</reference>